<dbReference type="Proteomes" id="UP000310506">
    <property type="component" value="Unassembled WGS sequence"/>
</dbReference>
<dbReference type="PROSITE" id="PS51186">
    <property type="entry name" value="GNAT"/>
    <property type="match status" value="1"/>
</dbReference>
<evidence type="ECO:0000313" key="2">
    <source>
        <dbReference type="EMBL" id="THB61654.1"/>
    </source>
</evidence>
<organism evidence="2 3">
    <name type="scientific">Vagococcus silagei</name>
    <dbReference type="NCBI Taxonomy" id="2508885"/>
    <lineage>
        <taxon>Bacteria</taxon>
        <taxon>Bacillati</taxon>
        <taxon>Bacillota</taxon>
        <taxon>Bacilli</taxon>
        <taxon>Lactobacillales</taxon>
        <taxon>Enterococcaceae</taxon>
        <taxon>Vagococcus</taxon>
    </lineage>
</organism>
<dbReference type="SUPFAM" id="SSF55729">
    <property type="entry name" value="Acyl-CoA N-acyltransferases (Nat)"/>
    <property type="match status" value="1"/>
</dbReference>
<feature type="domain" description="N-acetyltransferase" evidence="1">
    <location>
        <begin position="1"/>
        <end position="175"/>
    </location>
</feature>
<keyword evidence="3" id="KW-1185">Reference proteome</keyword>
<dbReference type="Pfam" id="PF13508">
    <property type="entry name" value="Acetyltransf_7"/>
    <property type="match status" value="1"/>
</dbReference>
<gene>
    <name evidence="2" type="ORF">ESZ54_04170</name>
</gene>
<accession>A0A4S3B3D5</accession>
<dbReference type="RefSeq" id="WP_136136426.1">
    <property type="nucleotide sequence ID" value="NZ_SDGV01000010.1"/>
</dbReference>
<name>A0A4S3B3D5_9ENTE</name>
<reference evidence="2 3" key="1">
    <citation type="submission" date="2019-01" db="EMBL/GenBank/DDBJ databases">
        <title>Vagococcus silagei sp. nov. isolated from brewer's grain.</title>
        <authorList>
            <person name="Guu J.-R."/>
        </authorList>
    </citation>
    <scope>NUCLEOTIDE SEQUENCE [LARGE SCALE GENOMIC DNA]</scope>
    <source>
        <strain evidence="2 3">2B-2</strain>
    </source>
</reference>
<sequence>MEYLEASLEKIEHVYLNFMKDDFPEDELKSLDQIKALYHANHFIMYLAIKDKEMVGYACFVSVSEKSNLLDYFAVTSSIRGQGIGSEILQWILAENSSKCLMIECETPEMAKTEAERKLREKRISFYLKQGILKTKIQTCIIGVPYTVLRNANDDYTESDTRAMLTHLYKTLTPNLEINMNEEC</sequence>
<dbReference type="AlphaFoldDB" id="A0A4S3B3D5"/>
<protein>
    <submittedName>
        <fullName evidence="2">N-acetyltransferase</fullName>
    </submittedName>
</protein>
<evidence type="ECO:0000259" key="1">
    <source>
        <dbReference type="PROSITE" id="PS51186"/>
    </source>
</evidence>
<dbReference type="OrthoDB" id="9127144at2"/>
<dbReference type="CDD" id="cd04301">
    <property type="entry name" value="NAT_SF"/>
    <property type="match status" value="1"/>
</dbReference>
<dbReference type="Gene3D" id="3.40.630.30">
    <property type="match status" value="1"/>
</dbReference>
<proteinExistence type="predicted"/>
<keyword evidence="2" id="KW-0808">Transferase</keyword>
<evidence type="ECO:0000313" key="3">
    <source>
        <dbReference type="Proteomes" id="UP000310506"/>
    </source>
</evidence>
<comment type="caution">
    <text evidence="2">The sequence shown here is derived from an EMBL/GenBank/DDBJ whole genome shotgun (WGS) entry which is preliminary data.</text>
</comment>
<dbReference type="InterPro" id="IPR000182">
    <property type="entry name" value="GNAT_dom"/>
</dbReference>
<dbReference type="InterPro" id="IPR016181">
    <property type="entry name" value="Acyl_CoA_acyltransferase"/>
</dbReference>
<dbReference type="GO" id="GO:0016747">
    <property type="term" value="F:acyltransferase activity, transferring groups other than amino-acyl groups"/>
    <property type="evidence" value="ECO:0007669"/>
    <property type="project" value="InterPro"/>
</dbReference>
<dbReference type="EMBL" id="SDGV01000010">
    <property type="protein sequence ID" value="THB61654.1"/>
    <property type="molecule type" value="Genomic_DNA"/>
</dbReference>